<gene>
    <name evidence="2" type="ORF">GMARGA_LOCUS34117</name>
</gene>
<reference evidence="2 3" key="1">
    <citation type="submission" date="2021-06" db="EMBL/GenBank/DDBJ databases">
        <authorList>
            <person name="Kallberg Y."/>
            <person name="Tangrot J."/>
            <person name="Rosling A."/>
        </authorList>
    </citation>
    <scope>NUCLEOTIDE SEQUENCE [LARGE SCALE GENOMIC DNA]</scope>
    <source>
        <strain evidence="2 3">120-4 pot B 10/14</strain>
    </source>
</reference>
<keyword evidence="3" id="KW-1185">Reference proteome</keyword>
<evidence type="ECO:0000313" key="3">
    <source>
        <dbReference type="Proteomes" id="UP000789901"/>
    </source>
</evidence>
<organism evidence="2 3">
    <name type="scientific">Gigaspora margarita</name>
    <dbReference type="NCBI Taxonomy" id="4874"/>
    <lineage>
        <taxon>Eukaryota</taxon>
        <taxon>Fungi</taxon>
        <taxon>Fungi incertae sedis</taxon>
        <taxon>Mucoromycota</taxon>
        <taxon>Glomeromycotina</taxon>
        <taxon>Glomeromycetes</taxon>
        <taxon>Diversisporales</taxon>
        <taxon>Gigasporaceae</taxon>
        <taxon>Gigaspora</taxon>
    </lineage>
</organism>
<evidence type="ECO:0000256" key="1">
    <source>
        <dbReference type="SAM" id="Coils"/>
    </source>
</evidence>
<feature type="coiled-coil region" evidence="1">
    <location>
        <begin position="93"/>
        <end position="120"/>
    </location>
</feature>
<accession>A0ABN7WR48</accession>
<proteinExistence type="predicted"/>
<name>A0ABN7WR48_GIGMA</name>
<dbReference type="Proteomes" id="UP000789901">
    <property type="component" value="Unassembled WGS sequence"/>
</dbReference>
<feature type="non-terminal residue" evidence="2">
    <location>
        <position position="1"/>
    </location>
</feature>
<sequence>QYIYKIPNKPDICCLKKIRIKKSHAENLIDLINELTHAEEKYLPLIEHEYPVKHVFTQSCQSILQLKTNFKTFTQRQLSLTQTILYKRVSAEKEKVATTIKNLHKEVANLKNELIKNNKQIALFTERHKKLLDTHKSLLKNHTTLKDDYDALLKNNSDYYVECCHLLEQENCILVNQNLELFEETEELCKEIKILFEEIEKLKKRNESLSC</sequence>
<evidence type="ECO:0000313" key="2">
    <source>
        <dbReference type="EMBL" id="CAG8838722.1"/>
    </source>
</evidence>
<dbReference type="EMBL" id="CAJVQB010058781">
    <property type="protein sequence ID" value="CAG8838722.1"/>
    <property type="molecule type" value="Genomic_DNA"/>
</dbReference>
<feature type="non-terminal residue" evidence="2">
    <location>
        <position position="211"/>
    </location>
</feature>
<protein>
    <submittedName>
        <fullName evidence="2">15068_t:CDS:1</fullName>
    </submittedName>
</protein>
<keyword evidence="1" id="KW-0175">Coiled coil</keyword>
<comment type="caution">
    <text evidence="2">The sequence shown here is derived from an EMBL/GenBank/DDBJ whole genome shotgun (WGS) entry which is preliminary data.</text>
</comment>